<comment type="caution">
    <text evidence="1">The sequence shown here is derived from an EMBL/GenBank/DDBJ whole genome shotgun (WGS) entry which is preliminary data.</text>
</comment>
<dbReference type="PANTHER" id="PTHR21180">
    <property type="entry name" value="ENDONUCLEASE/EXONUCLEASE/PHOSPHATASE FAMILY DOMAIN-CONTAINING PROTEIN 1"/>
    <property type="match status" value="1"/>
</dbReference>
<dbReference type="InterPro" id="IPR010994">
    <property type="entry name" value="RuvA_2-like"/>
</dbReference>
<proteinExistence type="predicted"/>
<reference evidence="1 2" key="1">
    <citation type="submission" date="2022-10" db="EMBL/GenBank/DDBJ databases">
        <title>Marinomonas transparenta sp. nov. and Marinomonas sargassi sp. nov., isolated from marine alga (Sargassum natans (L.) Gaillon).</title>
        <authorList>
            <person name="Wang Y."/>
        </authorList>
    </citation>
    <scope>NUCLEOTIDE SEQUENCE [LARGE SCALE GENOMIC DNA]</scope>
    <source>
        <strain evidence="1 2">C2222</strain>
    </source>
</reference>
<dbReference type="InterPro" id="IPR051675">
    <property type="entry name" value="Endo/Exo/Phosphatase_dom_1"/>
</dbReference>
<protein>
    <submittedName>
        <fullName evidence="1">Helix-hairpin-helix domain-containing protein</fullName>
    </submittedName>
</protein>
<dbReference type="RefSeq" id="WP_263531150.1">
    <property type="nucleotide sequence ID" value="NZ_JAOVZB010000006.1"/>
</dbReference>
<keyword evidence="2" id="KW-1185">Reference proteome</keyword>
<accession>A0ABT2YV43</accession>
<dbReference type="Gene3D" id="1.10.150.280">
    <property type="entry name" value="AF1531-like domain"/>
    <property type="match status" value="1"/>
</dbReference>
<evidence type="ECO:0000313" key="1">
    <source>
        <dbReference type="EMBL" id="MCV2403767.1"/>
    </source>
</evidence>
<organism evidence="1 2">
    <name type="scientific">Marinomonas sargassi</name>
    <dbReference type="NCBI Taxonomy" id="2984494"/>
    <lineage>
        <taxon>Bacteria</taxon>
        <taxon>Pseudomonadati</taxon>
        <taxon>Pseudomonadota</taxon>
        <taxon>Gammaproteobacteria</taxon>
        <taxon>Oceanospirillales</taxon>
        <taxon>Oceanospirillaceae</taxon>
        <taxon>Marinomonas</taxon>
    </lineage>
</organism>
<dbReference type="EMBL" id="JAOVZB010000006">
    <property type="protein sequence ID" value="MCV2403767.1"/>
    <property type="molecule type" value="Genomic_DNA"/>
</dbReference>
<gene>
    <name evidence="1" type="ORF">OFY17_12915</name>
</gene>
<sequence length="99" mass="10539">MTKLYKVLSAKLARLSLITLAVVPISLFSATPLDINNATASQLSAVLSGVGMKKAQAIVAYRELHGDFTSIEDLSKVKGIGPGLLEKNKSVIQVVKETE</sequence>
<dbReference type="PANTHER" id="PTHR21180:SF32">
    <property type="entry name" value="ENDONUCLEASE_EXONUCLEASE_PHOSPHATASE FAMILY DOMAIN-CONTAINING PROTEIN 1"/>
    <property type="match status" value="1"/>
</dbReference>
<dbReference type="NCBIfam" id="TIGR00426">
    <property type="entry name" value="competence protein ComEA helix-hairpin-helix repeat region"/>
    <property type="match status" value="1"/>
</dbReference>
<evidence type="ECO:0000313" key="2">
    <source>
        <dbReference type="Proteomes" id="UP001209713"/>
    </source>
</evidence>
<dbReference type="SUPFAM" id="SSF47781">
    <property type="entry name" value="RuvA domain 2-like"/>
    <property type="match status" value="1"/>
</dbReference>
<dbReference type="Proteomes" id="UP001209713">
    <property type="component" value="Unassembled WGS sequence"/>
</dbReference>
<name>A0ABT2YV43_9GAMM</name>
<dbReference type="InterPro" id="IPR004509">
    <property type="entry name" value="Competence_ComEA_HhH"/>
</dbReference>
<dbReference type="Pfam" id="PF12836">
    <property type="entry name" value="HHH_3"/>
    <property type="match status" value="1"/>
</dbReference>